<reference evidence="1" key="1">
    <citation type="submission" date="2019-05" db="EMBL/GenBank/DDBJ databases">
        <title>Revised genome assembly of Burkholderiaceae (previously Ralstonia) sp. PBA.</title>
        <authorList>
            <person name="Gan H.M."/>
        </authorList>
    </citation>
    <scope>NUCLEOTIDE SEQUENCE</scope>
    <source>
        <strain evidence="1">PBA</strain>
    </source>
</reference>
<protein>
    <submittedName>
        <fullName evidence="1">Tripartite tricarboxylate transporter substrate binding protein</fullName>
    </submittedName>
</protein>
<name>A0ACD3SP53_9BURK</name>
<organism evidence="1 2">
    <name type="scientific">Imbroritus primus</name>
    <dbReference type="NCBI Taxonomy" id="3058603"/>
    <lineage>
        <taxon>Bacteria</taxon>
        <taxon>Pseudomonadati</taxon>
        <taxon>Pseudomonadota</taxon>
        <taxon>Betaproteobacteria</taxon>
        <taxon>Burkholderiales</taxon>
        <taxon>Burkholderiaceae</taxon>
        <taxon>Imbroritus</taxon>
    </lineage>
</organism>
<gene>
    <name evidence="1" type="ORF">MW7_010870</name>
</gene>
<dbReference type="EMBL" id="AKCV02000017">
    <property type="protein sequence ID" value="TMS57960.1"/>
    <property type="molecule type" value="Genomic_DNA"/>
</dbReference>
<comment type="caution">
    <text evidence="1">The sequence shown here is derived from an EMBL/GenBank/DDBJ whole genome shotgun (WGS) entry which is preliminary data.</text>
</comment>
<evidence type="ECO:0000313" key="1">
    <source>
        <dbReference type="EMBL" id="TMS57960.1"/>
    </source>
</evidence>
<keyword evidence="2" id="KW-1185">Reference proteome</keyword>
<proteinExistence type="predicted"/>
<evidence type="ECO:0000313" key="2">
    <source>
        <dbReference type="Proteomes" id="UP000004277"/>
    </source>
</evidence>
<dbReference type="Proteomes" id="UP000004277">
    <property type="component" value="Unassembled WGS sequence"/>
</dbReference>
<sequence length="328" mass="34968">MKPMQHIAVLAAALLSVVGAGQAAAQSFPNKPVTIVVPYAAGGPVDNFVRGLTPALAETWKQPVVVMNKPGANEIIGADFVAKSAPDGYTLFAGTEAALTMNQHLYKKLPYNPEKDFTEITRLVALPLVFFVPKNSPANTLKEFIAIAKKNSTTRPMTYGSSGAGGIAHLPMAMFTHNEGLTMVHVPYKGAAPLIPEVIAGQIDAAVLGVSVIEQHVKAGTLKALAVSSETRSAALPDVPTFKELGVKDINAVFNIGLVAPRGTPPELLDKIARDANRIVRTPEFKKKYIDAFSYVAVGSTPAEFRDFLARDRKIQGERVKLSGVSLD</sequence>
<accession>A0ACD3SP53</accession>